<reference evidence="2 3" key="1">
    <citation type="submission" date="2024-03" db="EMBL/GenBank/DDBJ databases">
        <authorList>
            <person name="Martinez-Hernandez J."/>
        </authorList>
    </citation>
    <scope>NUCLEOTIDE SEQUENCE [LARGE SCALE GENOMIC DNA]</scope>
</reference>
<accession>A0AAV1WIW4</accession>
<gene>
    <name evidence="2" type="ORF">LLUT_LOCUS10097</name>
</gene>
<evidence type="ECO:0000256" key="1">
    <source>
        <dbReference type="SAM" id="MobiDB-lite"/>
    </source>
</evidence>
<dbReference type="InterPro" id="IPR037804">
    <property type="entry name" value="SGF73"/>
</dbReference>
<protein>
    <recommendedName>
        <fullName evidence="4">SAGA-associated factor 11</fullName>
    </recommendedName>
</protein>
<evidence type="ECO:0008006" key="4">
    <source>
        <dbReference type="Google" id="ProtNLM"/>
    </source>
</evidence>
<dbReference type="PANTHER" id="PTHR47805:SF1">
    <property type="entry name" value="SAGA-ASSOCIATED FACTOR 73"/>
    <property type="match status" value="1"/>
</dbReference>
<dbReference type="PANTHER" id="PTHR47805">
    <property type="entry name" value="SAGA-ASSOCIATED FACTOR 73"/>
    <property type="match status" value="1"/>
</dbReference>
<evidence type="ECO:0000313" key="2">
    <source>
        <dbReference type="EMBL" id="CAL0309037.1"/>
    </source>
</evidence>
<dbReference type="EMBL" id="CAXHTB010000007">
    <property type="protein sequence ID" value="CAL0309037.1"/>
    <property type="molecule type" value="Genomic_DNA"/>
</dbReference>
<evidence type="ECO:0000313" key="3">
    <source>
        <dbReference type="Proteomes" id="UP001497480"/>
    </source>
</evidence>
<name>A0AAV1WIW4_LUPLU</name>
<dbReference type="GO" id="GO:0000124">
    <property type="term" value="C:SAGA complex"/>
    <property type="evidence" value="ECO:0007669"/>
    <property type="project" value="InterPro"/>
</dbReference>
<dbReference type="Proteomes" id="UP001497480">
    <property type="component" value="Unassembled WGS sequence"/>
</dbReference>
<dbReference type="AlphaFoldDB" id="A0AAV1WIW4"/>
<organism evidence="2 3">
    <name type="scientific">Lupinus luteus</name>
    <name type="common">European yellow lupine</name>
    <dbReference type="NCBI Taxonomy" id="3873"/>
    <lineage>
        <taxon>Eukaryota</taxon>
        <taxon>Viridiplantae</taxon>
        <taxon>Streptophyta</taxon>
        <taxon>Embryophyta</taxon>
        <taxon>Tracheophyta</taxon>
        <taxon>Spermatophyta</taxon>
        <taxon>Magnoliopsida</taxon>
        <taxon>eudicotyledons</taxon>
        <taxon>Gunneridae</taxon>
        <taxon>Pentapetalae</taxon>
        <taxon>rosids</taxon>
        <taxon>fabids</taxon>
        <taxon>Fabales</taxon>
        <taxon>Fabaceae</taxon>
        <taxon>Papilionoideae</taxon>
        <taxon>50 kb inversion clade</taxon>
        <taxon>genistoids sensu lato</taxon>
        <taxon>core genistoids</taxon>
        <taxon>Genisteae</taxon>
        <taxon>Lupinus</taxon>
    </lineage>
</organism>
<feature type="region of interest" description="Disordered" evidence="1">
    <location>
        <begin position="104"/>
        <end position="151"/>
    </location>
</feature>
<feature type="compositionally biased region" description="Basic residues" evidence="1">
    <location>
        <begin position="110"/>
        <end position="124"/>
    </location>
</feature>
<keyword evidence="3" id="KW-1185">Reference proteome</keyword>
<sequence>MVCSFGTGRMEVMARLLASGTFSQNVADDFTRKKYAAEYICRELLEADEANSLDVEDMHVYGEKPMTDPLQLVCCNVCKKPIKDSQYASHAELCRSLTLAEPTNMEHNGSTRKRKSARKEKKKLSTSCANQATAVGERRRAESPDNIDTAMSQSNLNGQIRVTSFSIEAKGKDLLEGTVLENGNPDHKSIGLVHEQHVTSNDFPAPLATKIYYAQRSNRLRAAIRHLYFQDSSEDTCT</sequence>
<proteinExistence type="predicted"/>
<comment type="caution">
    <text evidence="2">The sequence shown here is derived from an EMBL/GenBank/DDBJ whole genome shotgun (WGS) entry which is preliminary data.</text>
</comment>